<evidence type="ECO:0000313" key="1">
    <source>
        <dbReference type="EMBL" id="KAK6145894.1"/>
    </source>
</evidence>
<sequence length="301" mass="34340">MAVMAEVGFHLHHHHHFLSPAHTLFLLQTQNPLCHLHFRSISISNHRLLRLLSSSPFHLRRSRQWDPNAETYNTNNFDFDADDEEIDDFDDSVEQWFDVLEDYIDSMWIFKGPVDIRVEVFGSYGWALPFIISSMLLATGPKAFLMALALPLGQSTLTFALQRFQKGGKIKPNLKKKTKKKRPRAYTSRNGKFEETADWIGSKGARKKKKGDYQSWISKDDVSVSSSDKSASANFNGWDELDAGIASNVGFSRRAARKSNGLRGRFTEKGKNERLSENDAPLLLRLLISVFPFLSSWTKML</sequence>
<dbReference type="PANTHER" id="PTHR35719">
    <property type="entry name" value="OS01G0680600 PROTEIN"/>
    <property type="match status" value="1"/>
</dbReference>
<keyword evidence="2" id="KW-1185">Reference proteome</keyword>
<dbReference type="PANTHER" id="PTHR35719:SF2">
    <property type="entry name" value="ABC TRANSMEMBRANE TYPE-1 DOMAIN-CONTAINING PROTEIN"/>
    <property type="match status" value="1"/>
</dbReference>
<dbReference type="Proteomes" id="UP001318860">
    <property type="component" value="Unassembled WGS sequence"/>
</dbReference>
<name>A0ABR0WIJ3_REHGL</name>
<organism evidence="1 2">
    <name type="scientific">Rehmannia glutinosa</name>
    <name type="common">Chinese foxglove</name>
    <dbReference type="NCBI Taxonomy" id="99300"/>
    <lineage>
        <taxon>Eukaryota</taxon>
        <taxon>Viridiplantae</taxon>
        <taxon>Streptophyta</taxon>
        <taxon>Embryophyta</taxon>
        <taxon>Tracheophyta</taxon>
        <taxon>Spermatophyta</taxon>
        <taxon>Magnoliopsida</taxon>
        <taxon>eudicotyledons</taxon>
        <taxon>Gunneridae</taxon>
        <taxon>Pentapetalae</taxon>
        <taxon>asterids</taxon>
        <taxon>lamiids</taxon>
        <taxon>Lamiales</taxon>
        <taxon>Orobanchaceae</taxon>
        <taxon>Rehmannieae</taxon>
        <taxon>Rehmannia</taxon>
    </lineage>
</organism>
<dbReference type="EMBL" id="JABTTQ020000011">
    <property type="protein sequence ID" value="KAK6145894.1"/>
    <property type="molecule type" value="Genomic_DNA"/>
</dbReference>
<protein>
    <submittedName>
        <fullName evidence="1">Uncharacterized protein</fullName>
    </submittedName>
</protein>
<accession>A0ABR0WIJ3</accession>
<evidence type="ECO:0000313" key="2">
    <source>
        <dbReference type="Proteomes" id="UP001318860"/>
    </source>
</evidence>
<gene>
    <name evidence="1" type="ORF">DH2020_019763</name>
</gene>
<reference evidence="1 2" key="1">
    <citation type="journal article" date="2021" name="Comput. Struct. Biotechnol. J.">
        <title>De novo genome assembly of the potent medicinal plant Rehmannia glutinosa using nanopore technology.</title>
        <authorList>
            <person name="Ma L."/>
            <person name="Dong C."/>
            <person name="Song C."/>
            <person name="Wang X."/>
            <person name="Zheng X."/>
            <person name="Niu Y."/>
            <person name="Chen S."/>
            <person name="Feng W."/>
        </authorList>
    </citation>
    <scope>NUCLEOTIDE SEQUENCE [LARGE SCALE GENOMIC DNA]</scope>
    <source>
        <strain evidence="1">DH-2019</strain>
    </source>
</reference>
<proteinExistence type="predicted"/>
<comment type="caution">
    <text evidence="1">The sequence shown here is derived from an EMBL/GenBank/DDBJ whole genome shotgun (WGS) entry which is preliminary data.</text>
</comment>